<gene>
    <name evidence="1" type="ORF">CVT26_010531</name>
</gene>
<dbReference type="AlphaFoldDB" id="A0A409WRR1"/>
<dbReference type="OrthoDB" id="3247418at2759"/>
<dbReference type="InParanoid" id="A0A409WRR1"/>
<dbReference type="STRING" id="231916.A0A409WRR1"/>
<proteinExistence type="predicted"/>
<reference evidence="1 2" key="1">
    <citation type="journal article" date="2018" name="Evol. Lett.">
        <title>Horizontal gene cluster transfer increased hallucinogenic mushroom diversity.</title>
        <authorList>
            <person name="Reynolds H.T."/>
            <person name="Vijayakumar V."/>
            <person name="Gluck-Thaler E."/>
            <person name="Korotkin H.B."/>
            <person name="Matheny P.B."/>
            <person name="Slot J.C."/>
        </authorList>
    </citation>
    <scope>NUCLEOTIDE SEQUENCE [LARGE SCALE GENOMIC DNA]</scope>
    <source>
        <strain evidence="1 2">SRW20</strain>
    </source>
</reference>
<name>A0A409WRR1_9AGAR</name>
<evidence type="ECO:0000313" key="2">
    <source>
        <dbReference type="Proteomes" id="UP000284706"/>
    </source>
</evidence>
<protein>
    <submittedName>
        <fullName evidence="1">Uncharacterized protein</fullName>
    </submittedName>
</protein>
<comment type="caution">
    <text evidence="1">The sequence shown here is derived from an EMBL/GenBank/DDBJ whole genome shotgun (WGS) entry which is preliminary data.</text>
</comment>
<dbReference type="Proteomes" id="UP000284706">
    <property type="component" value="Unassembled WGS sequence"/>
</dbReference>
<accession>A0A409WRR1</accession>
<keyword evidence="2" id="KW-1185">Reference proteome</keyword>
<organism evidence="1 2">
    <name type="scientific">Gymnopilus dilepis</name>
    <dbReference type="NCBI Taxonomy" id="231916"/>
    <lineage>
        <taxon>Eukaryota</taxon>
        <taxon>Fungi</taxon>
        <taxon>Dikarya</taxon>
        <taxon>Basidiomycota</taxon>
        <taxon>Agaricomycotina</taxon>
        <taxon>Agaricomycetes</taxon>
        <taxon>Agaricomycetidae</taxon>
        <taxon>Agaricales</taxon>
        <taxon>Agaricineae</taxon>
        <taxon>Hymenogastraceae</taxon>
        <taxon>Gymnopilus</taxon>
    </lineage>
</organism>
<dbReference type="EMBL" id="NHYE01004893">
    <property type="protein sequence ID" value="PPQ81177.1"/>
    <property type="molecule type" value="Genomic_DNA"/>
</dbReference>
<evidence type="ECO:0000313" key="1">
    <source>
        <dbReference type="EMBL" id="PPQ81177.1"/>
    </source>
</evidence>
<sequence>MPNNGRIGELEETIARAYTRTANLRALPFKIGCPEVIENSRAIFERLIAPQVRNSLSTDIQVLSSQFEEPMTQKDSTQESVLAPELRLAFIRAGMSTISQAKFLSHLTINGLTYATSSKHAGNSCALISFPGSQQLVPCQIAYILQLEVGPNVKIYLGVRRHKPANISRDPYLRYAALRAKIWDSAFELVEIVETSSIRSHFACLPLKLQGNDLVVVMSLSRVILVD</sequence>